<dbReference type="PRINTS" id="PR00080">
    <property type="entry name" value="SDRFAMILY"/>
</dbReference>
<evidence type="ECO:0000256" key="2">
    <source>
        <dbReference type="ARBA" id="ARBA00023002"/>
    </source>
</evidence>
<protein>
    <submittedName>
        <fullName evidence="6">SDR family oxidoreductase</fullName>
    </submittedName>
</protein>
<dbReference type="PROSITE" id="PS00061">
    <property type="entry name" value="ADH_SHORT"/>
    <property type="match status" value="1"/>
</dbReference>
<dbReference type="Gene3D" id="3.40.50.720">
    <property type="entry name" value="NAD(P)-binding Rossmann-like Domain"/>
    <property type="match status" value="1"/>
</dbReference>
<name>A0ABP8LYV0_9BACT</name>
<keyword evidence="2" id="KW-0560">Oxidoreductase</keyword>
<reference evidence="7" key="1">
    <citation type="journal article" date="2019" name="Int. J. Syst. Evol. Microbiol.">
        <title>The Global Catalogue of Microorganisms (GCM) 10K type strain sequencing project: providing services to taxonomists for standard genome sequencing and annotation.</title>
        <authorList>
            <consortium name="The Broad Institute Genomics Platform"/>
            <consortium name="The Broad Institute Genome Sequencing Center for Infectious Disease"/>
            <person name="Wu L."/>
            <person name="Ma J."/>
        </authorList>
    </citation>
    <scope>NUCLEOTIDE SEQUENCE [LARGE SCALE GENOMIC DNA]</scope>
    <source>
        <strain evidence="7">JCM 17926</strain>
    </source>
</reference>
<evidence type="ECO:0000256" key="3">
    <source>
        <dbReference type="RuleBase" id="RU000363"/>
    </source>
</evidence>
<dbReference type="PANTHER" id="PTHR44196:SF1">
    <property type="entry name" value="DEHYDROGENASE_REDUCTASE SDR FAMILY MEMBER 7B"/>
    <property type="match status" value="1"/>
</dbReference>
<comment type="caution">
    <text evidence="6">The sequence shown here is derived from an EMBL/GenBank/DDBJ whole genome shotgun (WGS) entry which is preliminary data.</text>
</comment>
<dbReference type="InterPro" id="IPR020904">
    <property type="entry name" value="Sc_DH/Rdtase_CS"/>
</dbReference>
<dbReference type="Pfam" id="PF00106">
    <property type="entry name" value="adh_short"/>
    <property type="match status" value="1"/>
</dbReference>
<evidence type="ECO:0000256" key="4">
    <source>
        <dbReference type="SAM" id="MobiDB-lite"/>
    </source>
</evidence>
<evidence type="ECO:0000259" key="5">
    <source>
        <dbReference type="SMART" id="SM00822"/>
    </source>
</evidence>
<evidence type="ECO:0000313" key="7">
    <source>
        <dbReference type="Proteomes" id="UP001500552"/>
    </source>
</evidence>
<dbReference type="SMART" id="SM00822">
    <property type="entry name" value="PKS_KR"/>
    <property type="match status" value="1"/>
</dbReference>
<feature type="compositionally biased region" description="Polar residues" evidence="4">
    <location>
        <begin position="325"/>
        <end position="339"/>
    </location>
</feature>
<dbReference type="EMBL" id="BAABHC010000016">
    <property type="protein sequence ID" value="GAA4438207.1"/>
    <property type="molecule type" value="Genomic_DNA"/>
</dbReference>
<evidence type="ECO:0000256" key="1">
    <source>
        <dbReference type="ARBA" id="ARBA00006484"/>
    </source>
</evidence>
<gene>
    <name evidence="6" type="ORF">GCM10023188_33290</name>
</gene>
<dbReference type="Proteomes" id="UP001500552">
    <property type="component" value="Unassembled WGS sequence"/>
</dbReference>
<dbReference type="InterPro" id="IPR002347">
    <property type="entry name" value="SDR_fam"/>
</dbReference>
<keyword evidence="7" id="KW-1185">Reference proteome</keyword>
<feature type="region of interest" description="Disordered" evidence="4">
    <location>
        <begin position="308"/>
        <end position="339"/>
    </location>
</feature>
<dbReference type="InterPro" id="IPR057326">
    <property type="entry name" value="KR_dom"/>
</dbReference>
<dbReference type="SUPFAM" id="SSF51735">
    <property type="entry name" value="NAD(P)-binding Rossmann-fold domains"/>
    <property type="match status" value="1"/>
</dbReference>
<evidence type="ECO:0000313" key="6">
    <source>
        <dbReference type="EMBL" id="GAA4438207.1"/>
    </source>
</evidence>
<proteinExistence type="inferred from homology"/>
<dbReference type="PANTHER" id="PTHR44196">
    <property type="entry name" value="DEHYDROGENASE/REDUCTASE SDR FAMILY MEMBER 7B"/>
    <property type="match status" value="1"/>
</dbReference>
<feature type="domain" description="Ketoreductase" evidence="5">
    <location>
        <begin position="37"/>
        <end position="176"/>
    </location>
</feature>
<comment type="similarity">
    <text evidence="1 3">Belongs to the short-chain dehydrogenases/reductases (SDR) family.</text>
</comment>
<accession>A0ABP8LYV0</accession>
<dbReference type="PRINTS" id="PR00081">
    <property type="entry name" value="GDHRDH"/>
</dbReference>
<sequence length="339" mass="36538">MKTEDKKKLWWLAAGAGALLAARSVSRKMTAYDFNNKTVLIAGGSRGLGLVMARQLAAEGARLVLCARDASELENARMELAGNGAEVLVQKCDVTVQQEVIDMVTNVQNEFYPIDVVINNAGIIHAGPVTEMNIEDFDEAIKTHYWAPIYTTMAVLPAMKARGGGMILNVASIGGKISVPHLVPYSASKFALVGLSEGLRAELKKYNIKVTTATPGLIQTGSTGHAYVKGQHKKEYALFKIMDSSPLTSMSAEATARQILDALRHGDAQVTTTLPAKFGALLHGLSPELMTDLFGFVNRLLPGEGGIGKNRAKGYESESELSESFLTKRTQQAAQRNNE</sequence>
<organism evidence="6 7">
    <name type="scientific">Pontibacter saemangeumensis</name>
    <dbReference type="NCBI Taxonomy" id="1084525"/>
    <lineage>
        <taxon>Bacteria</taxon>
        <taxon>Pseudomonadati</taxon>
        <taxon>Bacteroidota</taxon>
        <taxon>Cytophagia</taxon>
        <taxon>Cytophagales</taxon>
        <taxon>Hymenobacteraceae</taxon>
        <taxon>Pontibacter</taxon>
    </lineage>
</organism>
<dbReference type="RefSeq" id="WP_345160660.1">
    <property type="nucleotide sequence ID" value="NZ_BAABHC010000016.1"/>
</dbReference>
<dbReference type="InterPro" id="IPR036291">
    <property type="entry name" value="NAD(P)-bd_dom_sf"/>
</dbReference>